<protein>
    <submittedName>
        <fullName evidence="1">Uncharacterized protein</fullName>
    </submittedName>
</protein>
<proteinExistence type="predicted"/>
<dbReference type="EMBL" id="NMUH01000710">
    <property type="protein sequence ID" value="MQL83668.1"/>
    <property type="molecule type" value="Genomic_DNA"/>
</dbReference>
<dbReference type="GO" id="GO:0003755">
    <property type="term" value="F:peptidyl-prolyl cis-trans isomerase activity"/>
    <property type="evidence" value="ECO:0007669"/>
    <property type="project" value="TreeGrafter"/>
</dbReference>
<sequence length="221" mass="24806">MAGRLSERPRNGGSRYGLELLFESAVAVLHSVCYVRFDYLWLPPEHGVLLHCFWNNAEQKTGEWCLQYMTTFRNGTQISCHRQMIHVGNRGLCSHTIWLSNHMRNLTLESSRVCSRTYTEAGLLSPDLQEGSTLSSSFEGFTVTANANKSGEIKLLIDVSGSKTEVIFDDVFSKLVAAAQPIPGFRRIPRDVLLQILGPSKANRQTIKKIINTTVAEYVEK</sequence>
<keyword evidence="2" id="KW-1185">Reference proteome</keyword>
<accession>A0A843UJI9</accession>
<comment type="caution">
    <text evidence="1">The sequence shown here is derived from an EMBL/GenBank/DDBJ whole genome shotgun (WGS) entry which is preliminary data.</text>
</comment>
<dbReference type="GO" id="GO:0044183">
    <property type="term" value="F:protein folding chaperone"/>
    <property type="evidence" value="ECO:0007669"/>
    <property type="project" value="TreeGrafter"/>
</dbReference>
<dbReference type="Proteomes" id="UP000652761">
    <property type="component" value="Unassembled WGS sequence"/>
</dbReference>
<name>A0A843UJI9_COLES</name>
<dbReference type="OrthoDB" id="1881930at2759"/>
<dbReference type="PANTHER" id="PTHR30560:SF5">
    <property type="entry name" value="OS09G0515400 PROTEIN"/>
    <property type="match status" value="1"/>
</dbReference>
<dbReference type="GO" id="GO:0043335">
    <property type="term" value="P:protein unfolding"/>
    <property type="evidence" value="ECO:0007669"/>
    <property type="project" value="TreeGrafter"/>
</dbReference>
<dbReference type="PANTHER" id="PTHR30560">
    <property type="entry name" value="TRIGGER FACTOR CHAPERONE AND PEPTIDYL-PROLYL CIS/TRANS ISOMERASE"/>
    <property type="match status" value="1"/>
</dbReference>
<dbReference type="GO" id="GO:0051083">
    <property type="term" value="P:'de novo' cotranslational protein folding"/>
    <property type="evidence" value="ECO:0007669"/>
    <property type="project" value="TreeGrafter"/>
</dbReference>
<feature type="non-terminal residue" evidence="1">
    <location>
        <position position="221"/>
    </location>
</feature>
<dbReference type="GO" id="GO:0015031">
    <property type="term" value="P:protein transport"/>
    <property type="evidence" value="ECO:0007669"/>
    <property type="project" value="InterPro"/>
</dbReference>
<organism evidence="1 2">
    <name type="scientific">Colocasia esculenta</name>
    <name type="common">Wild taro</name>
    <name type="synonym">Arum esculentum</name>
    <dbReference type="NCBI Taxonomy" id="4460"/>
    <lineage>
        <taxon>Eukaryota</taxon>
        <taxon>Viridiplantae</taxon>
        <taxon>Streptophyta</taxon>
        <taxon>Embryophyta</taxon>
        <taxon>Tracheophyta</taxon>
        <taxon>Spermatophyta</taxon>
        <taxon>Magnoliopsida</taxon>
        <taxon>Liliopsida</taxon>
        <taxon>Araceae</taxon>
        <taxon>Aroideae</taxon>
        <taxon>Colocasieae</taxon>
        <taxon>Colocasia</taxon>
    </lineage>
</organism>
<dbReference type="InterPro" id="IPR005215">
    <property type="entry name" value="Trig_fac"/>
</dbReference>
<gene>
    <name evidence="1" type="ORF">Taro_016165</name>
</gene>
<reference evidence="1" key="1">
    <citation type="submission" date="2017-07" db="EMBL/GenBank/DDBJ databases">
        <title>Taro Niue Genome Assembly and Annotation.</title>
        <authorList>
            <person name="Atibalentja N."/>
            <person name="Keating K."/>
            <person name="Fields C.J."/>
        </authorList>
    </citation>
    <scope>NUCLEOTIDE SEQUENCE</scope>
    <source>
        <strain evidence="1">Niue_2</strain>
        <tissue evidence="1">Leaf</tissue>
    </source>
</reference>
<dbReference type="Gene3D" id="3.30.70.1050">
    <property type="entry name" value="Trigger factor ribosome-binding domain"/>
    <property type="match status" value="1"/>
</dbReference>
<evidence type="ECO:0000313" key="1">
    <source>
        <dbReference type="EMBL" id="MQL83668.1"/>
    </source>
</evidence>
<dbReference type="InterPro" id="IPR036611">
    <property type="entry name" value="Trigger_fac_ribosome-bd_sf"/>
</dbReference>
<dbReference type="AlphaFoldDB" id="A0A843UJI9"/>
<evidence type="ECO:0000313" key="2">
    <source>
        <dbReference type="Proteomes" id="UP000652761"/>
    </source>
</evidence>
<dbReference type="GO" id="GO:0043022">
    <property type="term" value="F:ribosome binding"/>
    <property type="evidence" value="ECO:0007669"/>
    <property type="project" value="TreeGrafter"/>
</dbReference>